<accession>A0ABT4FLC2</accession>
<name>A0ABT4FLC2_9BACL</name>
<evidence type="ECO:0000313" key="1">
    <source>
        <dbReference type="EMBL" id="MCY9598089.1"/>
    </source>
</evidence>
<proteinExistence type="predicted"/>
<reference evidence="1 2" key="1">
    <citation type="submission" date="2022-05" db="EMBL/GenBank/DDBJ databases">
        <title>Genome Sequencing of Bee-Associated Microbes.</title>
        <authorList>
            <person name="Dunlap C."/>
        </authorList>
    </citation>
    <scope>NUCLEOTIDE SEQUENCE [LARGE SCALE GENOMIC DNA]</scope>
    <source>
        <strain evidence="1 2">NRRL B-23120</strain>
    </source>
</reference>
<dbReference type="Proteomes" id="UP001527202">
    <property type="component" value="Unassembled WGS sequence"/>
</dbReference>
<sequence length="106" mass="10938">RAKGFCLFAPAAQARVRVSAGGDMHAGGRRNARAALCASCGLRPLARVAAAHPFYRRGACTSGPCGRNGSRGSSAAFKLSLAAGWMRLPVTSASAGYLTADCRLLR</sequence>
<gene>
    <name evidence="1" type="ORF">M5X16_20240</name>
</gene>
<dbReference type="EMBL" id="JAMDMJ010000027">
    <property type="protein sequence ID" value="MCY9598089.1"/>
    <property type="molecule type" value="Genomic_DNA"/>
</dbReference>
<organism evidence="1 2">
    <name type="scientific">Paenibacillus chitinolyticus</name>
    <dbReference type="NCBI Taxonomy" id="79263"/>
    <lineage>
        <taxon>Bacteria</taxon>
        <taxon>Bacillati</taxon>
        <taxon>Bacillota</taxon>
        <taxon>Bacilli</taxon>
        <taxon>Bacillales</taxon>
        <taxon>Paenibacillaceae</taxon>
        <taxon>Paenibacillus</taxon>
    </lineage>
</organism>
<feature type="non-terminal residue" evidence="1">
    <location>
        <position position="1"/>
    </location>
</feature>
<evidence type="ECO:0000313" key="2">
    <source>
        <dbReference type="Proteomes" id="UP001527202"/>
    </source>
</evidence>
<protein>
    <recommendedName>
        <fullName evidence="3">Integron gene cassette protein</fullName>
    </recommendedName>
</protein>
<dbReference type="RefSeq" id="WP_268630286.1">
    <property type="nucleotide sequence ID" value="NZ_JAMDMJ010000027.1"/>
</dbReference>
<keyword evidence="2" id="KW-1185">Reference proteome</keyword>
<evidence type="ECO:0008006" key="3">
    <source>
        <dbReference type="Google" id="ProtNLM"/>
    </source>
</evidence>
<comment type="caution">
    <text evidence="1">The sequence shown here is derived from an EMBL/GenBank/DDBJ whole genome shotgun (WGS) entry which is preliminary data.</text>
</comment>